<dbReference type="EMBL" id="LDJX01000002">
    <property type="protein sequence ID" value="KPM32535.1"/>
    <property type="molecule type" value="Genomic_DNA"/>
</dbReference>
<dbReference type="RefSeq" id="WP_054558184.1">
    <property type="nucleotide sequence ID" value="NZ_LDJX01000002.1"/>
</dbReference>
<comment type="caution">
    <text evidence="2">The sequence shown here is derived from an EMBL/GenBank/DDBJ whole genome shotgun (WGS) entry which is preliminary data.</text>
</comment>
<keyword evidence="1" id="KW-0812">Transmembrane</keyword>
<feature type="transmembrane region" description="Helical" evidence="1">
    <location>
        <begin position="73"/>
        <end position="94"/>
    </location>
</feature>
<gene>
    <name evidence="2" type="ORF">I595_953</name>
</gene>
<organism evidence="2 3">
    <name type="scientific">Croceitalea dokdonensis DOKDO 023</name>
    <dbReference type="NCBI Taxonomy" id="1300341"/>
    <lineage>
        <taxon>Bacteria</taxon>
        <taxon>Pseudomonadati</taxon>
        <taxon>Bacteroidota</taxon>
        <taxon>Flavobacteriia</taxon>
        <taxon>Flavobacteriales</taxon>
        <taxon>Flavobacteriaceae</taxon>
        <taxon>Croceitalea</taxon>
    </lineage>
</organism>
<dbReference type="AlphaFoldDB" id="A0A0P7AGH4"/>
<name>A0A0P7AGH4_9FLAO</name>
<dbReference type="STRING" id="1300341.I595_953"/>
<keyword evidence="1" id="KW-1133">Transmembrane helix</keyword>
<protein>
    <submittedName>
        <fullName evidence="2">Uncharacterized protein</fullName>
    </submittedName>
</protein>
<accession>A0A0P7AGH4</accession>
<sequence length="135" mass="15238">MEEVKTQSEIWPLLSKIPKKQLTQLVEGYGAYAANFKYIYFSMLGFPAIVLGYNLFFGGKSYPYSEARNIENTFAIILCIYLVCFLVLAGLIVAKMLKVKKALRHTAMQHRLNKKAVVKEFHNFVKASIGGPGLK</sequence>
<feature type="transmembrane region" description="Helical" evidence="1">
    <location>
        <begin position="38"/>
        <end position="57"/>
    </location>
</feature>
<dbReference type="Proteomes" id="UP000050280">
    <property type="component" value="Unassembled WGS sequence"/>
</dbReference>
<keyword evidence="1" id="KW-0472">Membrane</keyword>
<evidence type="ECO:0000313" key="2">
    <source>
        <dbReference type="EMBL" id="KPM32535.1"/>
    </source>
</evidence>
<proteinExistence type="predicted"/>
<evidence type="ECO:0000313" key="3">
    <source>
        <dbReference type="Proteomes" id="UP000050280"/>
    </source>
</evidence>
<evidence type="ECO:0000256" key="1">
    <source>
        <dbReference type="SAM" id="Phobius"/>
    </source>
</evidence>
<keyword evidence="3" id="KW-1185">Reference proteome</keyword>
<reference evidence="2 3" key="1">
    <citation type="submission" date="2015-09" db="EMBL/GenBank/DDBJ databases">
        <title>Genome sequence of the marine flavobacterium Croceitalea dokdonensis DOKDO 023 that contains proton- and sodium-pumping rhodopsins.</title>
        <authorList>
            <person name="Kwon S.-K."/>
            <person name="Lee H.K."/>
            <person name="Kwak M.-J."/>
            <person name="Kim J.F."/>
        </authorList>
    </citation>
    <scope>NUCLEOTIDE SEQUENCE [LARGE SCALE GENOMIC DNA]</scope>
    <source>
        <strain evidence="2 3">DOKDO 023</strain>
    </source>
</reference>